<dbReference type="Proteomes" id="UP000022910">
    <property type="component" value="Unassembled WGS sequence"/>
</dbReference>
<dbReference type="HOGENOM" id="CLU_193196_0_0_1"/>
<evidence type="ECO:0000313" key="2">
    <source>
        <dbReference type="Proteomes" id="UP000022910"/>
    </source>
</evidence>
<protein>
    <submittedName>
        <fullName evidence="1">Uncharacterized protein</fullName>
    </submittedName>
</protein>
<comment type="caution">
    <text evidence="1">The sequence shown here is derived from an EMBL/GenBank/DDBJ whole genome shotgun (WGS) entry which is preliminary data.</text>
</comment>
<accession>A0A015K5F0</accession>
<organism evidence="1 2">
    <name type="scientific">Rhizophagus irregularis (strain DAOM 197198w)</name>
    <name type="common">Glomus intraradices</name>
    <dbReference type="NCBI Taxonomy" id="1432141"/>
    <lineage>
        <taxon>Eukaryota</taxon>
        <taxon>Fungi</taxon>
        <taxon>Fungi incertae sedis</taxon>
        <taxon>Mucoromycota</taxon>
        <taxon>Glomeromycotina</taxon>
        <taxon>Glomeromycetes</taxon>
        <taxon>Glomerales</taxon>
        <taxon>Glomeraceae</taxon>
        <taxon>Rhizophagus</taxon>
    </lineage>
</organism>
<evidence type="ECO:0000313" key="1">
    <source>
        <dbReference type="EMBL" id="EXX77017.1"/>
    </source>
</evidence>
<dbReference type="EMBL" id="JEMT01011734">
    <property type="protein sequence ID" value="EXX77017.1"/>
    <property type="molecule type" value="Genomic_DNA"/>
</dbReference>
<gene>
    <name evidence="1" type="ORF">RirG_027670</name>
</gene>
<reference evidence="1 2" key="1">
    <citation type="submission" date="2014-02" db="EMBL/GenBank/DDBJ databases">
        <title>Single nucleus genome sequencing reveals high similarity among nuclei of an endomycorrhizal fungus.</title>
        <authorList>
            <person name="Lin K."/>
            <person name="Geurts R."/>
            <person name="Zhang Z."/>
            <person name="Limpens E."/>
            <person name="Saunders D.G."/>
            <person name="Mu D."/>
            <person name="Pang E."/>
            <person name="Cao H."/>
            <person name="Cha H."/>
            <person name="Lin T."/>
            <person name="Zhou Q."/>
            <person name="Shang Y."/>
            <person name="Li Y."/>
            <person name="Ivanov S."/>
            <person name="Sharma T."/>
            <person name="Velzen R.V."/>
            <person name="Ruijter N.D."/>
            <person name="Aanen D.K."/>
            <person name="Win J."/>
            <person name="Kamoun S."/>
            <person name="Bisseling T."/>
            <person name="Huang S."/>
        </authorList>
    </citation>
    <scope>NUCLEOTIDE SEQUENCE [LARGE SCALE GENOMIC DNA]</scope>
    <source>
        <strain evidence="2">DAOM197198w</strain>
    </source>
</reference>
<proteinExistence type="predicted"/>
<name>A0A015K5F0_RHIIW</name>
<sequence>MTSDTELISRLRVLKKSYEEELLTKDEYDEYRLKELDDWSNNQEEERSFWRNLWDKTCRTGNSVLKSMIKPIVDLLILTKLISP</sequence>
<dbReference type="OrthoDB" id="2313045at2759"/>
<keyword evidence="2" id="KW-1185">Reference proteome</keyword>
<dbReference type="AlphaFoldDB" id="A0A015K5F0"/>